<protein>
    <submittedName>
        <fullName evidence="2">Uncharacterized protein</fullName>
    </submittedName>
</protein>
<gene>
    <name evidence="2" type="ORF">DA73_0214080</name>
</gene>
<evidence type="ECO:0000313" key="2">
    <source>
        <dbReference type="EMBL" id="KIE11636.1"/>
    </source>
</evidence>
<name>A0A0C1NFP8_9CYAN</name>
<organism evidence="2">
    <name type="scientific">Tolypothrix bouteillei VB521301</name>
    <dbReference type="NCBI Taxonomy" id="1479485"/>
    <lineage>
        <taxon>Bacteria</taxon>
        <taxon>Bacillati</taxon>
        <taxon>Cyanobacteriota</taxon>
        <taxon>Cyanophyceae</taxon>
        <taxon>Nostocales</taxon>
        <taxon>Tolypothrichaceae</taxon>
        <taxon>Tolypothrix</taxon>
    </lineage>
</organism>
<accession>A0A0C1NFP8</accession>
<dbReference type="AlphaFoldDB" id="A0A0C1NFP8"/>
<evidence type="ECO:0000256" key="1">
    <source>
        <dbReference type="SAM" id="MobiDB-lite"/>
    </source>
</evidence>
<comment type="caution">
    <text evidence="2">The sequence shown here is derived from an EMBL/GenBank/DDBJ whole genome shotgun (WGS) entry which is preliminary data.</text>
</comment>
<dbReference type="EMBL" id="JHEG02000043">
    <property type="protein sequence ID" value="KIE11636.1"/>
    <property type="molecule type" value="Genomic_DNA"/>
</dbReference>
<feature type="region of interest" description="Disordered" evidence="1">
    <location>
        <begin position="1"/>
        <end position="21"/>
    </location>
</feature>
<proteinExistence type="predicted"/>
<sequence length="80" mass="8638">MLGFVPQRPHRSTGGLGVPTKWGWGETQSSCSSWAKTTGAISCKDAARTTEETSLRVHTSPGGLGKPPYFLWIHRNALSP</sequence>
<reference evidence="2" key="1">
    <citation type="journal article" date="2015" name="Genome Announc.">
        <title>Draft Genome Sequence of Tolypothrix boutellei Strain VB521301.</title>
        <authorList>
            <person name="Chandrababunaidu M.M."/>
            <person name="Singh D."/>
            <person name="Sen D."/>
            <person name="Bhan S."/>
            <person name="Das S."/>
            <person name="Gupta A."/>
            <person name="Adhikary S.P."/>
            <person name="Tripathy S."/>
        </authorList>
    </citation>
    <scope>NUCLEOTIDE SEQUENCE</scope>
    <source>
        <strain evidence="2">VB521301</strain>
    </source>
</reference>